<dbReference type="InterPro" id="IPR017871">
    <property type="entry name" value="ABC_transporter-like_CS"/>
</dbReference>
<sequence length="631" mass="68488">MRAGMRRRASVRRRSRVVPEIPDPRLGLGALRPSEFRAVLAERIRLVRLLPLAGYGLVAGMIAVLVLFVLATPVTAVLSGELVRRAVEDQPVGWALGALLGALLVSRLTRPLSDMVMTGIGRRVDGALRVRLRAIALRPDTIAHLEEAEFADDAARASEIGEGWWVRSSGTAAYSSMVLAGRTLAAVASAAVVAVHFPWLAVFLLLASLLSRTLQRRQWTFFVAYNDRLVPGHRRIEYLDDLAAGLEAAKEIRLFGLADWLVMRRATAHWELRSPMWALRRSILRRQGLTVLLSVLCAAGAFLVPGLAAANGSISIGTLSTCVVAAVGIFEITYVGFETFDIEYGKGAVQAVDRLVARYGEPQPAGGSGKLAKSEVRFEQVEFGYPSGSRPILCGLDLTIGKGEVLALVGVNGAGKTTLTKLLAGLYRPTGGRILVAGQDLAELDVAWWRRRLSVVYQDFLRYPATVRDNITLGAPEVPVDDDAVAEALRRAGAQDVLTSLPDGLDTQLWRTGSGGRDLSGGQWQKIAIARTLYAVAHGRDLIVLDEPTANLDMNAEVQFFERVVSGVRADGVSVVLISHRLSTIRNADRIAVLDGGRITESGSHQELLAHDGTYARLWRLQAARFEEVPR</sequence>
<feature type="domain" description="ABC transporter" evidence="8">
    <location>
        <begin position="376"/>
        <end position="621"/>
    </location>
</feature>
<keyword evidence="4" id="KW-0067">ATP-binding</keyword>
<name>A0ABQ5QNL7_9ACTN</name>
<dbReference type="Proteomes" id="UP001144280">
    <property type="component" value="Unassembled WGS sequence"/>
</dbReference>
<dbReference type="Gene3D" id="3.40.50.300">
    <property type="entry name" value="P-loop containing nucleotide triphosphate hydrolases"/>
    <property type="match status" value="1"/>
</dbReference>
<dbReference type="SUPFAM" id="SSF90123">
    <property type="entry name" value="ABC transporter transmembrane region"/>
    <property type="match status" value="1"/>
</dbReference>
<keyword evidence="5 7" id="KW-1133">Transmembrane helix</keyword>
<keyword evidence="10" id="KW-1185">Reference proteome</keyword>
<dbReference type="Pfam" id="PF00005">
    <property type="entry name" value="ABC_tran"/>
    <property type="match status" value="1"/>
</dbReference>
<dbReference type="InterPro" id="IPR003439">
    <property type="entry name" value="ABC_transporter-like_ATP-bd"/>
</dbReference>
<reference evidence="9" key="1">
    <citation type="submission" date="2022-12" db="EMBL/GenBank/DDBJ databases">
        <title>New Phytohabitans aurantiacus sp. RD004123 nov., an actinomycete isolated from soil.</title>
        <authorList>
            <person name="Triningsih D.W."/>
            <person name="Harunari E."/>
            <person name="Igarashi Y."/>
        </authorList>
    </citation>
    <scope>NUCLEOTIDE SEQUENCE</scope>
    <source>
        <strain evidence="9">RD004123</strain>
    </source>
</reference>
<dbReference type="SMART" id="SM00382">
    <property type="entry name" value="AAA"/>
    <property type="match status" value="1"/>
</dbReference>
<evidence type="ECO:0000256" key="2">
    <source>
        <dbReference type="ARBA" id="ARBA00022692"/>
    </source>
</evidence>
<keyword evidence="6 7" id="KW-0472">Membrane</keyword>
<gene>
    <name evidence="9" type="ORF">Pa4123_06110</name>
</gene>
<dbReference type="PROSITE" id="PS50893">
    <property type="entry name" value="ABC_TRANSPORTER_2"/>
    <property type="match status" value="1"/>
</dbReference>
<accession>A0ABQ5QNL7</accession>
<feature type="transmembrane region" description="Helical" evidence="7">
    <location>
        <begin position="52"/>
        <end position="71"/>
    </location>
</feature>
<dbReference type="InterPro" id="IPR003593">
    <property type="entry name" value="AAA+_ATPase"/>
</dbReference>
<dbReference type="InterPro" id="IPR027417">
    <property type="entry name" value="P-loop_NTPase"/>
</dbReference>
<evidence type="ECO:0000313" key="10">
    <source>
        <dbReference type="Proteomes" id="UP001144280"/>
    </source>
</evidence>
<feature type="transmembrane region" description="Helical" evidence="7">
    <location>
        <begin position="289"/>
        <end position="308"/>
    </location>
</feature>
<evidence type="ECO:0000256" key="7">
    <source>
        <dbReference type="SAM" id="Phobius"/>
    </source>
</evidence>
<dbReference type="PROSITE" id="PS00211">
    <property type="entry name" value="ABC_TRANSPORTER_1"/>
    <property type="match status" value="1"/>
</dbReference>
<evidence type="ECO:0000313" key="9">
    <source>
        <dbReference type="EMBL" id="GLH95339.1"/>
    </source>
</evidence>
<evidence type="ECO:0000256" key="6">
    <source>
        <dbReference type="ARBA" id="ARBA00023136"/>
    </source>
</evidence>
<proteinExistence type="predicted"/>
<comment type="caution">
    <text evidence="9">The sequence shown here is derived from an EMBL/GenBank/DDBJ whole genome shotgun (WGS) entry which is preliminary data.</text>
</comment>
<comment type="subcellular location">
    <subcellularLocation>
        <location evidence="1">Cell membrane</location>
        <topology evidence="1">Multi-pass membrane protein</topology>
    </subcellularLocation>
</comment>
<evidence type="ECO:0000259" key="8">
    <source>
        <dbReference type="PROSITE" id="PS50893"/>
    </source>
</evidence>
<evidence type="ECO:0000256" key="4">
    <source>
        <dbReference type="ARBA" id="ARBA00022840"/>
    </source>
</evidence>
<feature type="transmembrane region" description="Helical" evidence="7">
    <location>
        <begin position="314"/>
        <end position="337"/>
    </location>
</feature>
<evidence type="ECO:0000256" key="3">
    <source>
        <dbReference type="ARBA" id="ARBA00022741"/>
    </source>
</evidence>
<dbReference type="InterPro" id="IPR036640">
    <property type="entry name" value="ABC1_TM_sf"/>
</dbReference>
<evidence type="ECO:0000256" key="1">
    <source>
        <dbReference type="ARBA" id="ARBA00004651"/>
    </source>
</evidence>
<organism evidence="9 10">
    <name type="scientific">Phytohabitans aurantiacus</name>
    <dbReference type="NCBI Taxonomy" id="3016789"/>
    <lineage>
        <taxon>Bacteria</taxon>
        <taxon>Bacillati</taxon>
        <taxon>Actinomycetota</taxon>
        <taxon>Actinomycetes</taxon>
        <taxon>Micromonosporales</taxon>
        <taxon>Micromonosporaceae</taxon>
    </lineage>
</organism>
<keyword evidence="2 7" id="KW-0812">Transmembrane</keyword>
<dbReference type="Gene3D" id="1.20.1560.10">
    <property type="entry name" value="ABC transporter type 1, transmembrane domain"/>
    <property type="match status" value="1"/>
</dbReference>
<feature type="transmembrane region" description="Helical" evidence="7">
    <location>
        <begin position="187"/>
        <end position="210"/>
    </location>
</feature>
<dbReference type="SUPFAM" id="SSF52540">
    <property type="entry name" value="P-loop containing nucleoside triphosphate hydrolases"/>
    <property type="match status" value="1"/>
</dbReference>
<dbReference type="InterPro" id="IPR039421">
    <property type="entry name" value="Type_1_exporter"/>
</dbReference>
<dbReference type="EMBL" id="BSDI01000002">
    <property type="protein sequence ID" value="GLH95339.1"/>
    <property type="molecule type" value="Genomic_DNA"/>
</dbReference>
<protein>
    <submittedName>
        <fullName evidence="9">Multidrug ABC transporter permease</fullName>
    </submittedName>
</protein>
<dbReference type="PANTHER" id="PTHR24221:SF654">
    <property type="entry name" value="ATP-BINDING CASSETTE SUB-FAMILY B MEMBER 6"/>
    <property type="match status" value="1"/>
</dbReference>
<evidence type="ECO:0000256" key="5">
    <source>
        <dbReference type="ARBA" id="ARBA00022989"/>
    </source>
</evidence>
<keyword evidence="3" id="KW-0547">Nucleotide-binding</keyword>
<dbReference type="PANTHER" id="PTHR24221">
    <property type="entry name" value="ATP-BINDING CASSETTE SUB-FAMILY B"/>
    <property type="match status" value="1"/>
</dbReference>